<protein>
    <submittedName>
        <fullName evidence="2">YVTN family beta-propeller protein</fullName>
    </submittedName>
</protein>
<dbReference type="AlphaFoldDB" id="A0A7W6DHR4"/>
<dbReference type="InterPro" id="IPR011044">
    <property type="entry name" value="Quino_amine_DH_bsu"/>
</dbReference>
<dbReference type="PANTHER" id="PTHR47197:SF3">
    <property type="entry name" value="DIHYDRO-HEME D1 DEHYDROGENASE"/>
    <property type="match status" value="1"/>
</dbReference>
<accession>A0A7W6DHR4</accession>
<gene>
    <name evidence="2" type="ORF">GGR44_000466</name>
</gene>
<proteinExistence type="predicted"/>
<name>A0A7W6DHR4_9SPHN</name>
<sequence>MKPFRLALAALLSACAAAASASTIVLGGYPDQIQFVDDTDGSVDERVTLASGLPTNLQMSADGKRIYVTTLTQSGIEVLDAATRKVINSISLNSGTTRYRFTGGVPDPTGRYFYIMGIRMDKEIDSYRISKPRFMVVDLKTKQIVRSVDVDPQDEGPGYRTRMAISPDGKTLYIFQKKVLIVDTSNFKVVDRIDLAKPDFPGMMDVGIGGSLETLHTPGQYISLFNSQDPYVHNKVFGIARFDLSARSFTFAPIGPAPANMAGLQVTPDGKDGYTVAVNGDLGSQRCEFWHFDLTTNAALDKAEFPCRRRFYFSMSRDGKKLYIYGAGFDIAVYDAKTLKLEQDWELTNDITMAGLLTLP</sequence>
<dbReference type="PANTHER" id="PTHR47197">
    <property type="entry name" value="PROTEIN NIRF"/>
    <property type="match status" value="1"/>
</dbReference>
<dbReference type="Gene3D" id="2.130.10.10">
    <property type="entry name" value="YVTN repeat-like/Quinoprotein amine dehydrogenase"/>
    <property type="match status" value="1"/>
</dbReference>
<reference evidence="2 3" key="1">
    <citation type="submission" date="2020-08" db="EMBL/GenBank/DDBJ databases">
        <title>Genomic Encyclopedia of Type Strains, Phase IV (KMG-IV): sequencing the most valuable type-strain genomes for metagenomic binning, comparative biology and taxonomic classification.</title>
        <authorList>
            <person name="Goeker M."/>
        </authorList>
    </citation>
    <scope>NUCLEOTIDE SEQUENCE [LARGE SCALE GENOMIC DNA]</scope>
    <source>
        <strain evidence="2 3">DSM 29348</strain>
    </source>
</reference>
<dbReference type="InterPro" id="IPR015943">
    <property type="entry name" value="WD40/YVTN_repeat-like_dom_sf"/>
</dbReference>
<organism evidence="2 3">
    <name type="scientific">Sphingobium fontiphilum</name>
    <dbReference type="NCBI Taxonomy" id="944425"/>
    <lineage>
        <taxon>Bacteria</taxon>
        <taxon>Pseudomonadati</taxon>
        <taxon>Pseudomonadota</taxon>
        <taxon>Alphaproteobacteria</taxon>
        <taxon>Sphingomonadales</taxon>
        <taxon>Sphingomonadaceae</taxon>
        <taxon>Sphingobium</taxon>
    </lineage>
</organism>
<keyword evidence="3" id="KW-1185">Reference proteome</keyword>
<dbReference type="Proteomes" id="UP000552757">
    <property type="component" value="Unassembled WGS sequence"/>
</dbReference>
<dbReference type="SUPFAM" id="SSF50969">
    <property type="entry name" value="YVTN repeat-like/Quinoprotein amine dehydrogenase"/>
    <property type="match status" value="1"/>
</dbReference>
<dbReference type="EMBL" id="JACIEB010000001">
    <property type="protein sequence ID" value="MBB3980835.1"/>
    <property type="molecule type" value="Genomic_DNA"/>
</dbReference>
<feature type="signal peptide" evidence="1">
    <location>
        <begin position="1"/>
        <end position="21"/>
    </location>
</feature>
<feature type="chain" id="PRO_5031105686" evidence="1">
    <location>
        <begin position="22"/>
        <end position="360"/>
    </location>
</feature>
<dbReference type="InterPro" id="IPR051200">
    <property type="entry name" value="Host-pathogen_enzymatic-act"/>
</dbReference>
<evidence type="ECO:0000313" key="3">
    <source>
        <dbReference type="Proteomes" id="UP000552757"/>
    </source>
</evidence>
<keyword evidence="1" id="KW-0732">Signal</keyword>
<evidence type="ECO:0000256" key="1">
    <source>
        <dbReference type="SAM" id="SignalP"/>
    </source>
</evidence>
<comment type="caution">
    <text evidence="2">The sequence shown here is derived from an EMBL/GenBank/DDBJ whole genome shotgun (WGS) entry which is preliminary data.</text>
</comment>
<evidence type="ECO:0000313" key="2">
    <source>
        <dbReference type="EMBL" id="MBB3980835.1"/>
    </source>
</evidence>
<dbReference type="RefSeq" id="WP_183953817.1">
    <property type="nucleotide sequence ID" value="NZ_JACIEB010000001.1"/>
</dbReference>